<proteinExistence type="predicted"/>
<organism evidence="2 3">
    <name type="scientific">Termititenax aidoneus</name>
    <dbReference type="NCBI Taxonomy" id="2218524"/>
    <lineage>
        <taxon>Bacteria</taxon>
        <taxon>Bacillati</taxon>
        <taxon>Candidatus Margulisiibacteriota</taxon>
        <taxon>Candidatus Termititenacia</taxon>
        <taxon>Candidatus Termititenacales</taxon>
        <taxon>Candidatus Termititenacaceae</taxon>
        <taxon>Candidatus Termititenax</taxon>
    </lineage>
</organism>
<gene>
    <name evidence="2" type="ORF">NO1_1222</name>
</gene>
<dbReference type="Proteomes" id="UP000269352">
    <property type="component" value="Unassembled WGS sequence"/>
</dbReference>
<feature type="compositionally biased region" description="Polar residues" evidence="1">
    <location>
        <begin position="77"/>
        <end position="86"/>
    </location>
</feature>
<feature type="region of interest" description="Disordered" evidence="1">
    <location>
        <begin position="72"/>
        <end position="115"/>
    </location>
</feature>
<protein>
    <submittedName>
        <fullName evidence="2">Uncharacterized protein</fullName>
    </submittedName>
</protein>
<name>A0A388TBY9_TERA1</name>
<evidence type="ECO:0000313" key="2">
    <source>
        <dbReference type="EMBL" id="GBR73967.1"/>
    </source>
</evidence>
<dbReference type="AlphaFoldDB" id="A0A388TBY9"/>
<accession>A0A388TBY9</accession>
<keyword evidence="3" id="KW-1185">Reference proteome</keyword>
<reference evidence="2 3" key="1">
    <citation type="journal article" date="2019" name="ISME J.">
        <title>Genome analyses of uncultured TG2/ZB3 bacteria in 'Margulisbacteria' specifically attached to ectosymbiotic spirochetes of protists in the termite gut.</title>
        <authorList>
            <person name="Utami Y.D."/>
            <person name="Kuwahara H."/>
            <person name="Igai K."/>
            <person name="Murakami T."/>
            <person name="Sugaya K."/>
            <person name="Morikawa T."/>
            <person name="Nagura Y."/>
            <person name="Yuki M."/>
            <person name="Deevong P."/>
            <person name="Inoue T."/>
            <person name="Kihara K."/>
            <person name="Lo N."/>
            <person name="Yamada A."/>
            <person name="Ohkuma M."/>
            <person name="Hongoh Y."/>
        </authorList>
    </citation>
    <scope>NUCLEOTIDE SEQUENCE [LARGE SCALE GENOMIC DNA]</scope>
    <source>
        <strain evidence="2">NkOx7-01</strain>
    </source>
</reference>
<feature type="compositionally biased region" description="Low complexity" evidence="1">
    <location>
        <begin position="89"/>
        <end position="102"/>
    </location>
</feature>
<dbReference type="EMBL" id="BGZN01000025">
    <property type="protein sequence ID" value="GBR73967.1"/>
    <property type="molecule type" value="Genomic_DNA"/>
</dbReference>
<evidence type="ECO:0000313" key="3">
    <source>
        <dbReference type="Proteomes" id="UP000269352"/>
    </source>
</evidence>
<comment type="caution">
    <text evidence="2">The sequence shown here is derived from an EMBL/GenBank/DDBJ whole genome shotgun (WGS) entry which is preliminary data.</text>
</comment>
<evidence type="ECO:0000256" key="1">
    <source>
        <dbReference type="SAM" id="MobiDB-lite"/>
    </source>
</evidence>
<sequence>MSAPVDKIYSNGISLTKWQNANQDGTRTWNTYQIQKSYKDANNQWQNTASYNAGDLAVIAALCQKMFTDDAKKVASPNANTTQSGYGQPAAAANPPSHAAATPVPPAPADDNCPF</sequence>